<evidence type="ECO:0000256" key="4">
    <source>
        <dbReference type="ARBA" id="ARBA00022679"/>
    </source>
</evidence>
<dbReference type="Pfam" id="PF01420">
    <property type="entry name" value="Methylase_S"/>
    <property type="match status" value="1"/>
</dbReference>
<evidence type="ECO:0000259" key="10">
    <source>
        <dbReference type="Pfam" id="PF02384"/>
    </source>
</evidence>
<name>A0A7D3ZSJ3_ACTVE</name>
<dbReference type="InterPro" id="IPR051537">
    <property type="entry name" value="DNA_Adenine_Mtase"/>
</dbReference>
<evidence type="ECO:0000313" key="12">
    <source>
        <dbReference type="Proteomes" id="UP000501240"/>
    </source>
</evidence>
<dbReference type="GO" id="GO:0003677">
    <property type="term" value="F:DNA binding"/>
    <property type="evidence" value="ECO:0007669"/>
    <property type="project" value="UniProtKB-KW"/>
</dbReference>
<gene>
    <name evidence="11" type="ORF">ACTIVE_7234</name>
</gene>
<dbReference type="Pfam" id="PF02384">
    <property type="entry name" value="N6_Mtase"/>
    <property type="match status" value="1"/>
</dbReference>
<dbReference type="InterPro" id="IPR029063">
    <property type="entry name" value="SAM-dependent_MTases_sf"/>
</dbReference>
<dbReference type="InterPro" id="IPR044946">
    <property type="entry name" value="Restrct_endonuc_typeI_TRD_sf"/>
</dbReference>
<evidence type="ECO:0000256" key="2">
    <source>
        <dbReference type="ARBA" id="ARBA00011900"/>
    </source>
</evidence>
<evidence type="ECO:0000256" key="7">
    <source>
        <dbReference type="ARBA" id="ARBA00023125"/>
    </source>
</evidence>
<dbReference type="GO" id="GO:0032259">
    <property type="term" value="P:methylation"/>
    <property type="evidence" value="ECO:0007669"/>
    <property type="project" value="UniProtKB-KW"/>
</dbReference>
<feature type="domain" description="DNA methylase adenine-specific" evidence="10">
    <location>
        <begin position="201"/>
        <end position="498"/>
    </location>
</feature>
<dbReference type="PANTHER" id="PTHR42933:SF3">
    <property type="entry name" value="TYPE I RESTRICTION ENZYME MJAVIII METHYLASE SUBUNIT"/>
    <property type="match status" value="1"/>
</dbReference>
<dbReference type="CDD" id="cd16961">
    <property type="entry name" value="RMtype1_S_TRD-CR_like"/>
    <property type="match status" value="1"/>
</dbReference>
<dbReference type="PROSITE" id="PS00092">
    <property type="entry name" value="N6_MTASE"/>
    <property type="match status" value="1"/>
</dbReference>
<dbReference type="Gene3D" id="3.40.50.150">
    <property type="entry name" value="Vaccinia Virus protein VP39"/>
    <property type="match status" value="1"/>
</dbReference>
<evidence type="ECO:0000256" key="3">
    <source>
        <dbReference type="ARBA" id="ARBA00022603"/>
    </source>
</evidence>
<dbReference type="Gene3D" id="3.90.220.20">
    <property type="entry name" value="DNA methylase specificity domains"/>
    <property type="match status" value="1"/>
</dbReference>
<dbReference type="Proteomes" id="UP000501240">
    <property type="component" value="Chromosome"/>
</dbReference>
<sequence length="748" mass="81951">MSELAGVRRETITTWASRHSDFPKARSSGGREYLHLPSVLAWLESRPIPVKSLQDGESEGATYADRIRRVLRERRPRERPARLADDGPAGRRLTELYGPLADRVRGSGPQGAYLYFLLALVTVQASDRRAWAIVRDLVAEADQQQRSAEDLLKDLARIVDRVLRDQGQMPGAVAAFEKLRPEASEDLAYVVRLCEGLGQEAFWFLLDRFEEWTQPDSAEFFTPRAVVSLMADTLCVDGEGPARCFDPHVRGGEGLAAAAGRRPGLSVVGESPSATSLQLAGMNLAFHGVEPDLRECTATPWDRPDRHGRKFDFVITNPPFNQKASIPRDRTGQDWPFGPPPARSDNYAWPQYIHSSLKPGGRAAVVMPNRAAVSDDEKERAIRGKMIEQGAVESVIWLPRGLFPSTPVAVTIWILTASSRTRGDVLLIDARKMGRKDGKRRRLSPDEWGGIVECHSRWKRGEADFAGALIGGGTAVSVSRETIRRSEDSLDPSDYAEPVIELSAPDALVPYPTDALGAVRRRADDADRVAASLVVRERAAGSGELPDGWCRVPLAELCDIQTGPTYRRLKAAPRSPDGAPIIVRGHLRDRRVVMADPDRMDREAARRFGRFMLEPDDILCVRTGATGPLALVGPEHAGCLFDSGLTRIRRSSSVDLDPWYLLAFLSLPATQNWIGNRAATATAIDSIGGKRLGHLLVTLPPLGEQQRIGAALRAMDDQIVAHRDLAEAAERTRAALATNLVAGPLAVG</sequence>
<reference evidence="11 12" key="1">
    <citation type="submission" date="2020-05" db="EMBL/GenBank/DDBJ databases">
        <title>Actinomadura verrucosospora NRRL-B18236 (PFL_A860) Genome sequencing and assembly.</title>
        <authorList>
            <person name="Samborskyy M."/>
        </authorList>
    </citation>
    <scope>NUCLEOTIDE SEQUENCE [LARGE SCALE GENOMIC DNA]</scope>
    <source>
        <strain evidence="11 12">NRRL:B18236</strain>
    </source>
</reference>
<dbReference type="InterPro" id="IPR003356">
    <property type="entry name" value="DNA_methylase_A-5"/>
</dbReference>
<keyword evidence="4" id="KW-0808">Transferase</keyword>
<dbReference type="PRINTS" id="PR00507">
    <property type="entry name" value="N12N6MTFRASE"/>
</dbReference>
<accession>A0A7D3ZSJ3</accession>
<dbReference type="PANTHER" id="PTHR42933">
    <property type="entry name" value="SLR6095 PROTEIN"/>
    <property type="match status" value="1"/>
</dbReference>
<evidence type="ECO:0000256" key="8">
    <source>
        <dbReference type="ARBA" id="ARBA00047942"/>
    </source>
</evidence>
<dbReference type="GO" id="GO:0009307">
    <property type="term" value="P:DNA restriction-modification system"/>
    <property type="evidence" value="ECO:0007669"/>
    <property type="project" value="UniProtKB-KW"/>
</dbReference>
<dbReference type="SUPFAM" id="SSF116734">
    <property type="entry name" value="DNA methylase specificity domain"/>
    <property type="match status" value="1"/>
</dbReference>
<dbReference type="InterPro" id="IPR000055">
    <property type="entry name" value="Restrct_endonuc_typeI_TRD"/>
</dbReference>
<protein>
    <recommendedName>
        <fullName evidence="2">site-specific DNA-methyltransferase (adenine-specific)</fullName>
        <ecNumber evidence="2">2.1.1.72</ecNumber>
    </recommendedName>
</protein>
<feature type="domain" description="Type I restriction modification DNA specificity" evidence="9">
    <location>
        <begin position="546"/>
        <end position="723"/>
    </location>
</feature>
<keyword evidence="7" id="KW-0238">DNA-binding</keyword>
<comment type="similarity">
    <text evidence="1">Belongs to the type-I restriction system S methylase family.</text>
</comment>
<dbReference type="SUPFAM" id="SSF53335">
    <property type="entry name" value="S-adenosyl-L-methionine-dependent methyltransferases"/>
    <property type="match status" value="1"/>
</dbReference>
<evidence type="ECO:0000256" key="5">
    <source>
        <dbReference type="ARBA" id="ARBA00022691"/>
    </source>
</evidence>
<comment type="catalytic activity">
    <reaction evidence="8">
        <text>a 2'-deoxyadenosine in DNA + S-adenosyl-L-methionine = an N(6)-methyl-2'-deoxyadenosine in DNA + S-adenosyl-L-homocysteine + H(+)</text>
        <dbReference type="Rhea" id="RHEA:15197"/>
        <dbReference type="Rhea" id="RHEA-COMP:12418"/>
        <dbReference type="Rhea" id="RHEA-COMP:12419"/>
        <dbReference type="ChEBI" id="CHEBI:15378"/>
        <dbReference type="ChEBI" id="CHEBI:57856"/>
        <dbReference type="ChEBI" id="CHEBI:59789"/>
        <dbReference type="ChEBI" id="CHEBI:90615"/>
        <dbReference type="ChEBI" id="CHEBI:90616"/>
        <dbReference type="EC" id="2.1.1.72"/>
    </reaction>
</comment>
<proteinExistence type="inferred from homology"/>
<dbReference type="GO" id="GO:0009007">
    <property type="term" value="F:site-specific DNA-methyltransferase (adenine-specific) activity"/>
    <property type="evidence" value="ECO:0007669"/>
    <property type="project" value="UniProtKB-EC"/>
</dbReference>
<evidence type="ECO:0000256" key="6">
    <source>
        <dbReference type="ARBA" id="ARBA00022747"/>
    </source>
</evidence>
<dbReference type="AlphaFoldDB" id="A0A7D3ZSJ3"/>
<keyword evidence="5" id="KW-0949">S-adenosyl-L-methionine</keyword>
<keyword evidence="12" id="KW-1185">Reference proteome</keyword>
<organism evidence="11 12">
    <name type="scientific">Actinomadura verrucosospora</name>
    <dbReference type="NCBI Taxonomy" id="46165"/>
    <lineage>
        <taxon>Bacteria</taxon>
        <taxon>Bacillati</taxon>
        <taxon>Actinomycetota</taxon>
        <taxon>Actinomycetes</taxon>
        <taxon>Streptosporangiales</taxon>
        <taxon>Thermomonosporaceae</taxon>
        <taxon>Actinomadura</taxon>
    </lineage>
</organism>
<dbReference type="InterPro" id="IPR002052">
    <property type="entry name" value="DNA_methylase_N6_adenine_CS"/>
</dbReference>
<dbReference type="GO" id="GO:0008170">
    <property type="term" value="F:N-methyltransferase activity"/>
    <property type="evidence" value="ECO:0007669"/>
    <property type="project" value="InterPro"/>
</dbReference>
<evidence type="ECO:0000259" key="9">
    <source>
        <dbReference type="Pfam" id="PF01420"/>
    </source>
</evidence>
<dbReference type="EMBL" id="CP053892">
    <property type="protein sequence ID" value="QKG25582.1"/>
    <property type="molecule type" value="Genomic_DNA"/>
</dbReference>
<evidence type="ECO:0000313" key="11">
    <source>
        <dbReference type="EMBL" id="QKG25582.1"/>
    </source>
</evidence>
<dbReference type="EC" id="2.1.1.72" evidence="2"/>
<keyword evidence="3" id="KW-0489">Methyltransferase</keyword>
<evidence type="ECO:0000256" key="1">
    <source>
        <dbReference type="ARBA" id="ARBA00010923"/>
    </source>
</evidence>
<keyword evidence="6" id="KW-0680">Restriction system</keyword>